<organism evidence="1 2">
    <name type="scientific">Candidatus Amesbacteria bacterium RIFOXYB1_FULL_44_23</name>
    <dbReference type="NCBI Taxonomy" id="1797263"/>
    <lineage>
        <taxon>Bacteria</taxon>
        <taxon>Candidatus Amesiibacteriota</taxon>
    </lineage>
</organism>
<gene>
    <name evidence="1" type="ORF">A2397_05290</name>
</gene>
<dbReference type="EMBL" id="MEXR01000048">
    <property type="protein sequence ID" value="OGD08830.1"/>
    <property type="molecule type" value="Genomic_DNA"/>
</dbReference>
<reference evidence="1 2" key="1">
    <citation type="journal article" date="2016" name="Nat. Commun.">
        <title>Thousands of microbial genomes shed light on interconnected biogeochemical processes in an aquifer system.</title>
        <authorList>
            <person name="Anantharaman K."/>
            <person name="Brown C.T."/>
            <person name="Hug L.A."/>
            <person name="Sharon I."/>
            <person name="Castelle C.J."/>
            <person name="Probst A.J."/>
            <person name="Thomas B.C."/>
            <person name="Singh A."/>
            <person name="Wilkins M.J."/>
            <person name="Karaoz U."/>
            <person name="Brodie E.L."/>
            <person name="Williams K.H."/>
            <person name="Hubbard S.S."/>
            <person name="Banfield J.F."/>
        </authorList>
    </citation>
    <scope>NUCLEOTIDE SEQUENCE [LARGE SCALE GENOMIC DNA]</scope>
</reference>
<evidence type="ECO:0000313" key="1">
    <source>
        <dbReference type="EMBL" id="OGD08830.1"/>
    </source>
</evidence>
<evidence type="ECO:0000313" key="2">
    <source>
        <dbReference type="Proteomes" id="UP000176424"/>
    </source>
</evidence>
<sequence length="490" mass="56795">MENNQPKILFSDYFGISKKALEDYGAFDISLVADLPLFIDPFLLFNSKKSEYQQLHEGIITYLRFLRDKSTSQPINKGLLSAWYRFKEVEQNWFGFSVEGNKGSALGNDFARALNENFARIFNDYGQEKVTRSSHLEKLCLIKDGVGKDNISDFTTNLIKDYLLQYTQVFAQKHLDPKLCRNFRVPRARFNYDTQSWEEDGYYLPSFQGDFVILTPKDMLTKDETWINKDDLVDEFASIPYAISNEELRAKVNNYFQSVLPEEPKRKDEKEAAIKTILEFPELIDYYIKRKEDNGDRATSISEQKVAFSETVYTEQFKALALLLGEKTDFYKTSPDSYQEAMQRVQYLKSVIENNDGYRYFYVNGEPIRREEDLKIAYRLTWYGSTFDFNTEVNNGRGPVDVKVSKGSADKSLVELKLATNTQLERNLQNQVGVYEKANDTDKNIKVIIYFTLKELKRVQDILKRLGLTDAENIVLIDARKDNKPSASKA</sequence>
<protein>
    <submittedName>
        <fullName evidence="1">Uncharacterized protein</fullName>
    </submittedName>
</protein>
<proteinExistence type="predicted"/>
<dbReference type="Proteomes" id="UP000176424">
    <property type="component" value="Unassembled WGS sequence"/>
</dbReference>
<accession>A0A1F4ZRG2</accession>
<dbReference type="AlphaFoldDB" id="A0A1F4ZRG2"/>
<comment type="caution">
    <text evidence="1">The sequence shown here is derived from an EMBL/GenBank/DDBJ whole genome shotgun (WGS) entry which is preliminary data.</text>
</comment>
<name>A0A1F4ZRG2_9BACT</name>